<keyword evidence="8" id="KW-0378">Hydrolase</keyword>
<dbReference type="InterPro" id="IPR050626">
    <property type="entry name" value="Peptidase_M16"/>
</dbReference>
<evidence type="ECO:0000256" key="2">
    <source>
        <dbReference type="ARBA" id="ARBA00002184"/>
    </source>
</evidence>
<evidence type="ECO:0000256" key="3">
    <source>
        <dbReference type="ARBA" id="ARBA00007261"/>
    </source>
</evidence>
<comment type="cofactor">
    <cofactor evidence="1">
        <name>Zn(2+)</name>
        <dbReference type="ChEBI" id="CHEBI:29105"/>
    </cofactor>
</comment>
<proteinExistence type="inferred from homology"/>
<feature type="domain" description="Peptidase M16 middle/third" evidence="17">
    <location>
        <begin position="395"/>
        <end position="673"/>
    </location>
</feature>
<evidence type="ECO:0000259" key="16">
    <source>
        <dbReference type="Pfam" id="PF05193"/>
    </source>
</evidence>
<evidence type="ECO:0000256" key="4">
    <source>
        <dbReference type="ARBA" id="ARBA00012449"/>
    </source>
</evidence>
<organism evidence="19 20">
    <name type="scientific">Nitrincola tapanii</name>
    <dbReference type="NCBI Taxonomy" id="1708751"/>
    <lineage>
        <taxon>Bacteria</taxon>
        <taxon>Pseudomonadati</taxon>
        <taxon>Pseudomonadota</taxon>
        <taxon>Gammaproteobacteria</taxon>
        <taxon>Oceanospirillales</taxon>
        <taxon>Oceanospirillaceae</taxon>
        <taxon>Nitrincola</taxon>
    </lineage>
</organism>
<dbReference type="InterPro" id="IPR007863">
    <property type="entry name" value="Peptidase_M16_C"/>
</dbReference>
<dbReference type="Pfam" id="PF16187">
    <property type="entry name" value="Peptidase_M16_M"/>
    <property type="match status" value="1"/>
</dbReference>
<dbReference type="AlphaFoldDB" id="A0A5A9W044"/>
<dbReference type="PROSITE" id="PS00143">
    <property type="entry name" value="INSULINASE"/>
    <property type="match status" value="1"/>
</dbReference>
<feature type="domain" description="Peptidase M16 C-terminal" evidence="16">
    <location>
        <begin position="210"/>
        <end position="379"/>
    </location>
</feature>
<dbReference type="GO" id="GO:0046872">
    <property type="term" value="F:metal ion binding"/>
    <property type="evidence" value="ECO:0007669"/>
    <property type="project" value="UniProtKB-KW"/>
</dbReference>
<dbReference type="InterPro" id="IPR001431">
    <property type="entry name" value="Pept_M16_Zn_BS"/>
</dbReference>
<evidence type="ECO:0000256" key="1">
    <source>
        <dbReference type="ARBA" id="ARBA00001947"/>
    </source>
</evidence>
<dbReference type="EMBL" id="SMRS01000007">
    <property type="protein sequence ID" value="KAA0874117.1"/>
    <property type="molecule type" value="Genomic_DNA"/>
</dbReference>
<accession>A0A5A9W044</accession>
<evidence type="ECO:0000313" key="19">
    <source>
        <dbReference type="EMBL" id="KAA0874117.1"/>
    </source>
</evidence>
<evidence type="ECO:0000259" key="15">
    <source>
        <dbReference type="Pfam" id="PF00675"/>
    </source>
</evidence>
<name>A0A5A9W044_9GAMM</name>
<dbReference type="FunFam" id="3.30.830.10:FF:000012">
    <property type="entry name" value="Protease 3"/>
    <property type="match status" value="1"/>
</dbReference>
<dbReference type="GO" id="GO:0004222">
    <property type="term" value="F:metalloendopeptidase activity"/>
    <property type="evidence" value="ECO:0007669"/>
    <property type="project" value="UniProtKB-EC"/>
</dbReference>
<protein>
    <recommendedName>
        <fullName evidence="5">Protease 3</fullName>
        <ecNumber evidence="4">3.4.24.55</ecNumber>
    </recommendedName>
    <alternativeName>
        <fullName evidence="13">Pitrilysin</fullName>
    </alternativeName>
    <alternativeName>
        <fullName evidence="12">Protease III</fullName>
    </alternativeName>
    <alternativeName>
        <fullName evidence="11">Protease pi</fullName>
    </alternativeName>
</protein>
<dbReference type="InterPro" id="IPR011765">
    <property type="entry name" value="Pept_M16_N"/>
</dbReference>
<comment type="function">
    <text evidence="2">Endopeptidase that degrades small peptides of less than 7 kDa, such as glucagon and insulin.</text>
</comment>
<comment type="caution">
    <text evidence="19">The sequence shown here is derived from an EMBL/GenBank/DDBJ whole genome shotgun (WGS) entry which is preliminary data.</text>
</comment>
<evidence type="ECO:0000259" key="18">
    <source>
        <dbReference type="Pfam" id="PF22456"/>
    </source>
</evidence>
<evidence type="ECO:0000256" key="7">
    <source>
        <dbReference type="ARBA" id="ARBA00022723"/>
    </source>
</evidence>
<keyword evidence="20" id="KW-1185">Reference proteome</keyword>
<keyword evidence="6" id="KW-0645">Protease</keyword>
<evidence type="ECO:0000256" key="11">
    <source>
        <dbReference type="ARBA" id="ARBA00029597"/>
    </source>
</evidence>
<dbReference type="PANTHER" id="PTHR43690:SF18">
    <property type="entry name" value="INSULIN-DEGRADING ENZYME-RELATED"/>
    <property type="match status" value="1"/>
</dbReference>
<dbReference type="GO" id="GO:0005737">
    <property type="term" value="C:cytoplasm"/>
    <property type="evidence" value="ECO:0007669"/>
    <property type="project" value="UniProtKB-ARBA"/>
</dbReference>
<evidence type="ECO:0000256" key="9">
    <source>
        <dbReference type="ARBA" id="ARBA00022833"/>
    </source>
</evidence>
<evidence type="ECO:0000256" key="12">
    <source>
        <dbReference type="ARBA" id="ARBA00031184"/>
    </source>
</evidence>
<dbReference type="Gene3D" id="3.30.830.10">
    <property type="entry name" value="Metalloenzyme, LuxS/M16 peptidase-like"/>
    <property type="match status" value="4"/>
</dbReference>
<dbReference type="PANTHER" id="PTHR43690">
    <property type="entry name" value="NARDILYSIN"/>
    <property type="match status" value="1"/>
</dbReference>
<evidence type="ECO:0000256" key="8">
    <source>
        <dbReference type="ARBA" id="ARBA00022801"/>
    </source>
</evidence>
<evidence type="ECO:0000259" key="17">
    <source>
        <dbReference type="Pfam" id="PF16187"/>
    </source>
</evidence>
<dbReference type="InterPro" id="IPR011249">
    <property type="entry name" value="Metalloenz_LuxS/M16"/>
</dbReference>
<evidence type="ECO:0000256" key="10">
    <source>
        <dbReference type="ARBA" id="ARBA00023049"/>
    </source>
</evidence>
<dbReference type="RefSeq" id="WP_149391349.1">
    <property type="nucleotide sequence ID" value="NZ_SMRS01000007.1"/>
</dbReference>
<feature type="domain" description="Coenzyme PQQ synthesis protein F-like C-terminal lobe" evidence="18">
    <location>
        <begin position="778"/>
        <end position="877"/>
    </location>
</feature>
<evidence type="ECO:0000256" key="13">
    <source>
        <dbReference type="ARBA" id="ARBA00033450"/>
    </source>
</evidence>
<dbReference type="Proteomes" id="UP000325302">
    <property type="component" value="Unassembled WGS sequence"/>
</dbReference>
<evidence type="ECO:0000256" key="14">
    <source>
        <dbReference type="RuleBase" id="RU004447"/>
    </source>
</evidence>
<comment type="similarity">
    <text evidence="3 14">Belongs to the peptidase M16 family.</text>
</comment>
<dbReference type="Pfam" id="PF00675">
    <property type="entry name" value="Peptidase_M16"/>
    <property type="match status" value="1"/>
</dbReference>
<dbReference type="Pfam" id="PF05193">
    <property type="entry name" value="Peptidase_M16_C"/>
    <property type="match status" value="1"/>
</dbReference>
<evidence type="ECO:0000313" key="20">
    <source>
        <dbReference type="Proteomes" id="UP000325302"/>
    </source>
</evidence>
<gene>
    <name evidence="19" type="ORF">E1H14_10090</name>
</gene>
<dbReference type="Pfam" id="PF22456">
    <property type="entry name" value="PqqF-like_C_4"/>
    <property type="match status" value="1"/>
</dbReference>
<dbReference type="InterPro" id="IPR054734">
    <property type="entry name" value="PqqF-like_C_4"/>
</dbReference>
<feature type="domain" description="Peptidase M16 N-terminal" evidence="15">
    <location>
        <begin position="49"/>
        <end position="178"/>
    </location>
</feature>
<keyword evidence="10" id="KW-0482">Metalloprotease</keyword>
<dbReference type="SUPFAM" id="SSF63411">
    <property type="entry name" value="LuxS/MPP-like metallohydrolase"/>
    <property type="match status" value="4"/>
</dbReference>
<reference evidence="19 20" key="1">
    <citation type="submission" date="2019-03" db="EMBL/GenBank/DDBJ databases">
        <title>Nitrincola sp. nov. isolated from an Indian soda lake.</title>
        <authorList>
            <person name="Joshi A."/>
            <person name="Thite S.V."/>
            <person name="Joseph N."/>
            <person name="Dhotre D."/>
            <person name="Moorthy M."/>
            <person name="Shouche Y.S."/>
        </authorList>
    </citation>
    <scope>NUCLEOTIDE SEQUENCE [LARGE SCALE GENOMIC DNA]</scope>
    <source>
        <strain evidence="19 20">MEB193</strain>
    </source>
</reference>
<dbReference type="EC" id="3.4.24.55" evidence="4"/>
<evidence type="ECO:0000256" key="5">
    <source>
        <dbReference type="ARBA" id="ARBA00017565"/>
    </source>
</evidence>
<keyword evidence="9" id="KW-0862">Zinc</keyword>
<dbReference type="OrthoDB" id="9811314at2"/>
<sequence>MLNPKPLHFVFFLLLFWLTTSVSAETVNLIKSPQDPRDYASLTLPNQLRVLLISDPEAEKASASLDVRVGSGANPVDRPGLAHFLEHMLFLGTETFPEADSYQAFISANAGSHNAFTAYENTNYFFEVQPQALPEALQRFSRFFIDPLFSPEYVNRERHAVESEFQARRRDDRRRIHEVTKQVMNPEHGWSRFAVGDLASLSDRPESSIRDELIAFYETYYSANLMSLVIMGPQPLDRLQALAQEYFSPIENRQAEAYVDQAPLFVEGQLPKRLDMRTLRQMRELSLFFPLPAARPYWQEKPLNFLASLIGHEGERSLLSHLKQQGWATALRTSPAVDLENSSGLQIDISLTESGLQAWDRVTEQVFAFIQQLREQLPELEALYIEDQRLADLEFRFRDNPRSVHEVVMLAQMQHWIPVEQLLYANYFYSGFNPQSLEGFLAGMTPDNLLLTLQAQDLSTDQTEPRYNAAYSLLDLTSEELARWHHPQTAADLAIRSPNPFIPEDLALVTPTENPSELPVRLIAEEGFSLWHQQDQTFLRPRADLFVALMTHQALASAENTVMLDLYTRILNDQLNETLYEASLAGLNASIYPHLRGVSLQISGYHDKQAELLQHLIRAMQQPDINEERFQRVKVQLQERLINLRQEAPYQQGLQALYTALMTRWSSEDKLQALETLTPDQLQQFLPELYTELEVRMLAHGNLSAEAALSLGQSLKAELLAQTRPIQDVRVPVLRLPERTQEKQALSLLVESEHQDAALTLYLQGADKALRTRAAVALINEMISAPFYSELRTEKQFGYIVFSNLVPMVDVPGLALIVQSSVIDPSKLLAEYEDFLSRTLSRLRSLAPEELQAYQRSLSSRLLQPDATLHARSQRYWRELDRDGAFTTHLEIAAEVNTLTNEDLVLTLEQLLEHRLLIQSFGDLLGDKETRAADSAAQKSGKRLQALRSQGAFF</sequence>
<dbReference type="GO" id="GO:0006508">
    <property type="term" value="P:proteolysis"/>
    <property type="evidence" value="ECO:0007669"/>
    <property type="project" value="UniProtKB-KW"/>
</dbReference>
<dbReference type="InterPro" id="IPR032632">
    <property type="entry name" value="Peptidase_M16_M"/>
</dbReference>
<evidence type="ECO:0000256" key="6">
    <source>
        <dbReference type="ARBA" id="ARBA00022670"/>
    </source>
</evidence>
<keyword evidence="7" id="KW-0479">Metal-binding</keyword>